<dbReference type="GO" id="GO:0005840">
    <property type="term" value="C:ribosome"/>
    <property type="evidence" value="ECO:0007669"/>
    <property type="project" value="UniProtKB-KW"/>
</dbReference>
<proteinExistence type="inferred from homology"/>
<comment type="similarity">
    <text evidence="1">Belongs to the universal ribosomal protein uS7 family.</text>
</comment>
<keyword evidence="2" id="KW-0689">Ribosomal protein</keyword>
<evidence type="ECO:0000259" key="5">
    <source>
        <dbReference type="Pfam" id="PF00177"/>
    </source>
</evidence>
<dbReference type="PANTHER" id="PTHR11205">
    <property type="entry name" value="RIBOSOMAL PROTEIN S7"/>
    <property type="match status" value="1"/>
</dbReference>
<reference evidence="6 7" key="1">
    <citation type="journal article" date="2020" name="Genome Biol. Evol.">
        <title>A new high-quality draft genome assembly of the Chinese cordyceps Ophiocordyceps sinensis.</title>
        <authorList>
            <person name="Shu R."/>
            <person name="Zhang J."/>
            <person name="Meng Q."/>
            <person name="Zhang H."/>
            <person name="Zhou G."/>
            <person name="Li M."/>
            <person name="Wu P."/>
            <person name="Zhao Y."/>
            <person name="Chen C."/>
            <person name="Qin Q."/>
        </authorList>
    </citation>
    <scope>NUCLEOTIDE SEQUENCE [LARGE SCALE GENOMIC DNA]</scope>
    <source>
        <strain evidence="6 7">IOZ07</strain>
    </source>
</reference>
<keyword evidence="7" id="KW-1185">Reference proteome</keyword>
<keyword evidence="3" id="KW-0687">Ribonucleoprotein</keyword>
<evidence type="ECO:0000256" key="3">
    <source>
        <dbReference type="ARBA" id="ARBA00023274"/>
    </source>
</evidence>
<evidence type="ECO:0000256" key="2">
    <source>
        <dbReference type="ARBA" id="ARBA00022980"/>
    </source>
</evidence>
<evidence type="ECO:0000313" key="7">
    <source>
        <dbReference type="Proteomes" id="UP000557566"/>
    </source>
</evidence>
<dbReference type="Proteomes" id="UP000557566">
    <property type="component" value="Unassembled WGS sequence"/>
</dbReference>
<feature type="domain" description="Small ribosomal subunit protein uS7" evidence="5">
    <location>
        <begin position="187"/>
        <end position="343"/>
    </location>
</feature>
<gene>
    <name evidence="6" type="ORF">G6O67_008141</name>
</gene>
<dbReference type="GO" id="GO:1990904">
    <property type="term" value="C:ribonucleoprotein complex"/>
    <property type="evidence" value="ECO:0007669"/>
    <property type="project" value="UniProtKB-KW"/>
</dbReference>
<sequence>MSAGWSVWGACRALALRQRPGLRRRTETFWQTRGAPKFYSDDANGHPSKPSRTPEVTSAADINSRAESSTENAIKEESAVPPEGASQDSNMFRLDDAALEQMLYGGRIAKSETEGGLTPAQEQTLYREGSIPPAEEAEALVATEEAAEPSSELVAPVEGALQDPGHKFGLPPRPYPAGFNLKQRFHPVLEQITRLLMRDGKLSVAQRNMAHVMNFLRTSPAPIYSPKFPLLPGTPPASHLPLNPILYITIAIDSVAPLLRVRNIAGAGGGGRALELPQPLAVRQRRHTAFRWILSAVDKKPSRGSGKKQLPHRIADEIIAVVEGRSGAWEKRRQIHKLGTASRANVGSRKLKRRK</sequence>
<evidence type="ECO:0000313" key="6">
    <source>
        <dbReference type="EMBL" id="KAF4504732.1"/>
    </source>
</evidence>
<comment type="caution">
    <text evidence="6">The sequence shown here is derived from an EMBL/GenBank/DDBJ whole genome shotgun (WGS) entry which is preliminary data.</text>
</comment>
<name>A0A8H4LTC3_9HYPO</name>
<dbReference type="AlphaFoldDB" id="A0A8H4LTC3"/>
<evidence type="ECO:0000256" key="1">
    <source>
        <dbReference type="ARBA" id="ARBA00007151"/>
    </source>
</evidence>
<dbReference type="OrthoDB" id="9972728at2759"/>
<dbReference type="InterPro" id="IPR036823">
    <property type="entry name" value="Ribosomal_uS7_dom_sf"/>
</dbReference>
<evidence type="ECO:0000256" key="4">
    <source>
        <dbReference type="SAM" id="MobiDB-lite"/>
    </source>
</evidence>
<dbReference type="Pfam" id="PF00177">
    <property type="entry name" value="Ribosomal_S7"/>
    <property type="match status" value="1"/>
</dbReference>
<accession>A0A8H4LTC3</accession>
<protein>
    <recommendedName>
        <fullName evidence="5">Small ribosomal subunit protein uS7 domain-containing protein</fullName>
    </recommendedName>
</protein>
<dbReference type="GO" id="GO:0006412">
    <property type="term" value="P:translation"/>
    <property type="evidence" value="ECO:0007669"/>
    <property type="project" value="InterPro"/>
</dbReference>
<dbReference type="InterPro" id="IPR023798">
    <property type="entry name" value="Ribosomal_uS7_dom"/>
</dbReference>
<dbReference type="InterPro" id="IPR000235">
    <property type="entry name" value="Ribosomal_uS7"/>
</dbReference>
<dbReference type="SUPFAM" id="SSF47973">
    <property type="entry name" value="Ribosomal protein S7"/>
    <property type="match status" value="1"/>
</dbReference>
<dbReference type="EMBL" id="JAAVMX010000009">
    <property type="protein sequence ID" value="KAF4504732.1"/>
    <property type="molecule type" value="Genomic_DNA"/>
</dbReference>
<feature type="region of interest" description="Disordered" evidence="4">
    <location>
        <begin position="31"/>
        <end position="89"/>
    </location>
</feature>
<organism evidence="6 7">
    <name type="scientific">Ophiocordyceps sinensis</name>
    <dbReference type="NCBI Taxonomy" id="72228"/>
    <lineage>
        <taxon>Eukaryota</taxon>
        <taxon>Fungi</taxon>
        <taxon>Dikarya</taxon>
        <taxon>Ascomycota</taxon>
        <taxon>Pezizomycotina</taxon>
        <taxon>Sordariomycetes</taxon>
        <taxon>Hypocreomycetidae</taxon>
        <taxon>Hypocreales</taxon>
        <taxon>Ophiocordycipitaceae</taxon>
        <taxon>Ophiocordyceps</taxon>
    </lineage>
</organism>
<dbReference type="Gene3D" id="1.10.455.10">
    <property type="entry name" value="Ribosomal protein S7 domain"/>
    <property type="match status" value="1"/>
</dbReference>